<dbReference type="InterPro" id="IPR003737">
    <property type="entry name" value="GlcNAc_PI_deacetylase-related"/>
</dbReference>
<dbReference type="Proteomes" id="UP000184476">
    <property type="component" value="Unassembled WGS sequence"/>
</dbReference>
<organism evidence="1 2">
    <name type="scientific">Seinonella peptonophila</name>
    <dbReference type="NCBI Taxonomy" id="112248"/>
    <lineage>
        <taxon>Bacteria</taxon>
        <taxon>Bacillati</taxon>
        <taxon>Bacillota</taxon>
        <taxon>Bacilli</taxon>
        <taxon>Bacillales</taxon>
        <taxon>Thermoactinomycetaceae</taxon>
        <taxon>Seinonella</taxon>
    </lineage>
</organism>
<proteinExistence type="predicted"/>
<dbReference type="EMBL" id="FQVL01000001">
    <property type="protein sequence ID" value="SHE37939.1"/>
    <property type="molecule type" value="Genomic_DNA"/>
</dbReference>
<dbReference type="Gene3D" id="3.40.50.10320">
    <property type="entry name" value="LmbE-like"/>
    <property type="match status" value="1"/>
</dbReference>
<accession>A0A1M4T0G4</accession>
<evidence type="ECO:0000313" key="2">
    <source>
        <dbReference type="Proteomes" id="UP000184476"/>
    </source>
</evidence>
<keyword evidence="2" id="KW-1185">Reference proteome</keyword>
<name>A0A1M4T0G4_9BACL</name>
<dbReference type="RefSeq" id="WP_073150669.1">
    <property type="nucleotide sequence ID" value="NZ_FQVL01000001.1"/>
</dbReference>
<dbReference type="AlphaFoldDB" id="A0A1M4T0G4"/>
<protein>
    <submittedName>
        <fullName evidence="1">GlcNAc-PI de-N-acetylase</fullName>
    </submittedName>
</protein>
<evidence type="ECO:0000313" key="1">
    <source>
        <dbReference type="EMBL" id="SHE37939.1"/>
    </source>
</evidence>
<dbReference type="Pfam" id="PF02585">
    <property type="entry name" value="PIG-L"/>
    <property type="match status" value="1"/>
</dbReference>
<dbReference type="InterPro" id="IPR024078">
    <property type="entry name" value="LmbE-like_dom_sf"/>
</dbReference>
<dbReference type="SUPFAM" id="SSF102588">
    <property type="entry name" value="LmbE-like"/>
    <property type="match status" value="1"/>
</dbReference>
<gene>
    <name evidence="1" type="ORF">SAMN05444392_101242</name>
</gene>
<reference evidence="1 2" key="1">
    <citation type="submission" date="2016-11" db="EMBL/GenBank/DDBJ databases">
        <authorList>
            <person name="Jaros S."/>
            <person name="Januszkiewicz K."/>
            <person name="Wedrychowicz H."/>
        </authorList>
    </citation>
    <scope>NUCLEOTIDE SEQUENCE [LARGE SCALE GENOMIC DNA]</scope>
    <source>
        <strain evidence="1 2">DSM 44666</strain>
    </source>
</reference>
<sequence>MRIMKKFREKWLFLGFKMASVFLILMFSAGCVMGNQIEAKNNKSLPVKSNPLSVTPRIEQLRPNLSKNIVVYFNPHADDEVLTFGVPIRNDLRANKEVYVVLISPGEDSIARDVVNGRFDDESFHPEKKGQPQWCKMHKRFHVPSLEGYKPLTKKAFGRERIHEFFRSSISLGVPKNHLFYYTFPNGKFRYPEIKMMMKDWVSLFPNATYKTMSKKDIHVDHAILGRVMGDLYHEHQMKNAIHYVSVATRNSKKVKFKKHTLITLKNRQDRHKIRKAIHVYERWNPAKHSFALGFHSVPEQFHSLENKMNVIETAE</sequence>
<dbReference type="OrthoDB" id="363232at2"/>
<dbReference type="PROSITE" id="PS51257">
    <property type="entry name" value="PROKAR_LIPOPROTEIN"/>
    <property type="match status" value="1"/>
</dbReference>